<dbReference type="RefSeq" id="WP_189575139.1">
    <property type="nucleotide sequence ID" value="NZ_BMXU01000002.1"/>
</dbReference>
<name>A0ABV7MFD4_9PROT</name>
<comment type="caution">
    <text evidence="1">The sequence shown here is derived from an EMBL/GenBank/DDBJ whole genome shotgun (WGS) entry which is preliminary data.</text>
</comment>
<organism evidence="1 2">
    <name type="scientific">Parvularcula lutaonensis</name>
    <dbReference type="NCBI Taxonomy" id="491923"/>
    <lineage>
        <taxon>Bacteria</taxon>
        <taxon>Pseudomonadati</taxon>
        <taxon>Pseudomonadota</taxon>
        <taxon>Alphaproteobacteria</taxon>
        <taxon>Parvularculales</taxon>
        <taxon>Parvularculaceae</taxon>
        <taxon>Parvularcula</taxon>
    </lineage>
</organism>
<protein>
    <submittedName>
        <fullName evidence="1">Uncharacterized protein</fullName>
    </submittedName>
</protein>
<dbReference type="Proteomes" id="UP001595607">
    <property type="component" value="Unassembled WGS sequence"/>
</dbReference>
<sequence length="95" mass="10459">MNFAGFSFEESKACLICEHVDAGADIAIAVHDEDGWLQFLCGREDHDSDQAKTVGLGHLRSCLPDARALPLLKPGVVAERTKTGDWTLTRLDEFE</sequence>
<keyword evidence="2" id="KW-1185">Reference proteome</keyword>
<evidence type="ECO:0000313" key="1">
    <source>
        <dbReference type="EMBL" id="MFC3303006.1"/>
    </source>
</evidence>
<gene>
    <name evidence="1" type="ORF">ACFONP_09705</name>
</gene>
<evidence type="ECO:0000313" key="2">
    <source>
        <dbReference type="Proteomes" id="UP001595607"/>
    </source>
</evidence>
<dbReference type="EMBL" id="JBHRVA010000003">
    <property type="protein sequence ID" value="MFC3303006.1"/>
    <property type="molecule type" value="Genomic_DNA"/>
</dbReference>
<accession>A0ABV7MFD4</accession>
<reference evidence="2" key="1">
    <citation type="journal article" date="2019" name="Int. J. Syst. Evol. Microbiol.">
        <title>The Global Catalogue of Microorganisms (GCM) 10K type strain sequencing project: providing services to taxonomists for standard genome sequencing and annotation.</title>
        <authorList>
            <consortium name="The Broad Institute Genomics Platform"/>
            <consortium name="The Broad Institute Genome Sequencing Center for Infectious Disease"/>
            <person name="Wu L."/>
            <person name="Ma J."/>
        </authorList>
    </citation>
    <scope>NUCLEOTIDE SEQUENCE [LARGE SCALE GENOMIC DNA]</scope>
    <source>
        <strain evidence="2">KCTC 22245</strain>
    </source>
</reference>
<proteinExistence type="predicted"/>